<accession>A0A4V2K173</accession>
<dbReference type="InterPro" id="IPR011009">
    <property type="entry name" value="Kinase-like_dom_sf"/>
</dbReference>
<dbReference type="Proteomes" id="UP000292957">
    <property type="component" value="Unassembled WGS sequence"/>
</dbReference>
<dbReference type="Gene3D" id="1.10.510.10">
    <property type="entry name" value="Transferase(Phosphotransferase) domain 1"/>
    <property type="match status" value="1"/>
</dbReference>
<dbReference type="AlphaFoldDB" id="A0A4V2K173"/>
<dbReference type="PANTHER" id="PTHR24346:SF82">
    <property type="entry name" value="KP78A-RELATED"/>
    <property type="match status" value="1"/>
</dbReference>
<keyword evidence="2" id="KW-0723">Serine/threonine-protein kinase</keyword>
<evidence type="ECO:0000256" key="1">
    <source>
        <dbReference type="ARBA" id="ARBA00010791"/>
    </source>
</evidence>
<dbReference type="GO" id="GO:0005524">
    <property type="term" value="F:ATP binding"/>
    <property type="evidence" value="ECO:0007669"/>
    <property type="project" value="UniProtKB-KW"/>
</dbReference>
<dbReference type="SUPFAM" id="SSF56112">
    <property type="entry name" value="Protein kinase-like (PK-like)"/>
    <property type="match status" value="1"/>
</dbReference>
<evidence type="ECO:0000256" key="5">
    <source>
        <dbReference type="ARBA" id="ARBA00022777"/>
    </source>
</evidence>
<evidence type="ECO:0000256" key="2">
    <source>
        <dbReference type="ARBA" id="ARBA00022527"/>
    </source>
</evidence>
<dbReference type="OrthoDB" id="5987198at2759"/>
<dbReference type="PANTHER" id="PTHR24346">
    <property type="entry name" value="MAP/MICROTUBULE AFFINITY-REGULATING KINASE"/>
    <property type="match status" value="1"/>
</dbReference>
<feature type="domain" description="Protein kinase" evidence="7">
    <location>
        <begin position="63"/>
        <end position="353"/>
    </location>
</feature>
<reference evidence="8" key="1">
    <citation type="submission" date="2019-01" db="EMBL/GenBank/DDBJ databases">
        <title>Draft genome sequences of three monokaryotic isolates of the white-rot basidiomycete fungus Dichomitus squalens.</title>
        <authorList>
            <consortium name="DOE Joint Genome Institute"/>
            <person name="Lopez S.C."/>
            <person name="Andreopoulos B."/>
            <person name="Pangilinan J."/>
            <person name="Lipzen A."/>
            <person name="Riley R."/>
            <person name="Ahrendt S."/>
            <person name="Ng V."/>
            <person name="Barry K."/>
            <person name="Daum C."/>
            <person name="Grigoriev I.V."/>
            <person name="Hilden K.S."/>
            <person name="Makela M.R."/>
            <person name="de Vries R.P."/>
        </authorList>
    </citation>
    <scope>NUCLEOTIDE SEQUENCE [LARGE SCALE GENOMIC DNA]</scope>
    <source>
        <strain evidence="8">OM18370.1</strain>
    </source>
</reference>
<evidence type="ECO:0000256" key="3">
    <source>
        <dbReference type="ARBA" id="ARBA00022679"/>
    </source>
</evidence>
<dbReference type="GO" id="GO:0004674">
    <property type="term" value="F:protein serine/threonine kinase activity"/>
    <property type="evidence" value="ECO:0007669"/>
    <property type="project" value="UniProtKB-KW"/>
</dbReference>
<gene>
    <name evidence="8" type="ORF">BD311DRAFT_752229</name>
</gene>
<dbReference type="GO" id="GO:0005737">
    <property type="term" value="C:cytoplasm"/>
    <property type="evidence" value="ECO:0007669"/>
    <property type="project" value="TreeGrafter"/>
</dbReference>
<evidence type="ECO:0000256" key="6">
    <source>
        <dbReference type="ARBA" id="ARBA00022840"/>
    </source>
</evidence>
<protein>
    <submittedName>
        <fullName evidence="8">Kinase-like domain-containing protein</fullName>
    </submittedName>
</protein>
<name>A0A4V2K173_9APHY</name>
<dbReference type="SMART" id="SM00220">
    <property type="entry name" value="S_TKc"/>
    <property type="match status" value="1"/>
</dbReference>
<comment type="similarity">
    <text evidence="1">Belongs to the protein kinase superfamily. CAMK Ser/Thr protein kinase family. NIM1 subfamily.</text>
</comment>
<keyword evidence="5 8" id="KW-0418">Kinase</keyword>
<keyword evidence="6" id="KW-0067">ATP-binding</keyword>
<keyword evidence="4" id="KW-0547">Nucleotide-binding</keyword>
<keyword evidence="3" id="KW-0808">Transferase</keyword>
<sequence length="368" mass="43125">MSTPAQFVPLEPPLLKSGELDQDEVWWRDHQVWLQERGYMLRPRYRPDWVPSWSDGKGKYYEYEDGQRLPHGQLIDATRVADGATVVLKQVLRTEHPYEVEITQFLSSEPLKSNPKNHCVPVHEVLQILDDDNIQILVMPLLRKFYDPRFLTVGEAVEFCRQVFEGLQFIHEHHVAHRDVSDLNIMMDPRPLFSQLFHFARPSETQDMRGTARYHTRTRYPVKYYFIDFGLSWRFDPAAGPPLSRPIWGGDRSVPEFHRSLGPCDPFPTDIYYIGNVVRTVLLQKYRGLDFMQPLVDEMVQTEPGKRPTIQQVVSQFELLMGSLSTWRPRSRLATRNENWLIRSIRVIAHAFRTIFYVLTLRPALPKP</sequence>
<dbReference type="PROSITE" id="PS50011">
    <property type="entry name" value="PROTEIN_KINASE_DOM"/>
    <property type="match status" value="1"/>
</dbReference>
<dbReference type="GO" id="GO:0035556">
    <property type="term" value="P:intracellular signal transduction"/>
    <property type="evidence" value="ECO:0007669"/>
    <property type="project" value="TreeGrafter"/>
</dbReference>
<evidence type="ECO:0000256" key="4">
    <source>
        <dbReference type="ARBA" id="ARBA00022741"/>
    </source>
</evidence>
<organism evidence="8">
    <name type="scientific">Dichomitus squalens</name>
    <dbReference type="NCBI Taxonomy" id="114155"/>
    <lineage>
        <taxon>Eukaryota</taxon>
        <taxon>Fungi</taxon>
        <taxon>Dikarya</taxon>
        <taxon>Basidiomycota</taxon>
        <taxon>Agaricomycotina</taxon>
        <taxon>Agaricomycetes</taxon>
        <taxon>Polyporales</taxon>
        <taxon>Polyporaceae</taxon>
        <taxon>Dichomitus</taxon>
    </lineage>
</organism>
<dbReference type="EMBL" id="ML143398">
    <property type="protein sequence ID" value="TBU31673.1"/>
    <property type="molecule type" value="Genomic_DNA"/>
</dbReference>
<proteinExistence type="inferred from homology"/>
<evidence type="ECO:0000313" key="8">
    <source>
        <dbReference type="EMBL" id="TBU31673.1"/>
    </source>
</evidence>
<dbReference type="InterPro" id="IPR000719">
    <property type="entry name" value="Prot_kinase_dom"/>
</dbReference>
<evidence type="ECO:0000259" key="7">
    <source>
        <dbReference type="PROSITE" id="PS50011"/>
    </source>
</evidence>